<keyword evidence="7" id="KW-0812">Transmembrane</keyword>
<feature type="transmembrane region" description="Helical" evidence="7">
    <location>
        <begin position="278"/>
        <end position="301"/>
    </location>
</feature>
<keyword evidence="7" id="KW-0472">Membrane</keyword>
<evidence type="ECO:0000256" key="6">
    <source>
        <dbReference type="RuleBase" id="RU003983"/>
    </source>
</evidence>
<keyword evidence="4 6" id="KW-0862">Zinc</keyword>
<dbReference type="InterPro" id="IPR052173">
    <property type="entry name" value="Beta-lactam_resp_regulator"/>
</dbReference>
<evidence type="ECO:0000259" key="8">
    <source>
        <dbReference type="Pfam" id="PF01435"/>
    </source>
</evidence>
<organism evidence="9 10">
    <name type="scientific">Streptomyces niveus</name>
    <name type="common">Streptomyces spheroides</name>
    <dbReference type="NCBI Taxonomy" id="193462"/>
    <lineage>
        <taxon>Bacteria</taxon>
        <taxon>Bacillati</taxon>
        <taxon>Actinomycetota</taxon>
        <taxon>Actinomycetes</taxon>
        <taxon>Kitasatosporales</taxon>
        <taxon>Streptomycetaceae</taxon>
        <taxon>Streptomyces</taxon>
    </lineage>
</organism>
<dbReference type="Pfam" id="PF01435">
    <property type="entry name" value="Peptidase_M48"/>
    <property type="match status" value="1"/>
</dbReference>
<dbReference type="InterPro" id="IPR001915">
    <property type="entry name" value="Peptidase_M48"/>
</dbReference>
<gene>
    <name evidence="9" type="ORF">BBN63_06760</name>
</gene>
<feature type="domain" description="Peptidase M48" evidence="8">
    <location>
        <begin position="131"/>
        <end position="185"/>
    </location>
</feature>
<evidence type="ECO:0000256" key="5">
    <source>
        <dbReference type="ARBA" id="ARBA00023049"/>
    </source>
</evidence>
<dbReference type="GO" id="GO:0006508">
    <property type="term" value="P:proteolysis"/>
    <property type="evidence" value="ECO:0007669"/>
    <property type="project" value="UniProtKB-KW"/>
</dbReference>
<dbReference type="Proteomes" id="UP000189677">
    <property type="component" value="Chromosome"/>
</dbReference>
<evidence type="ECO:0000256" key="4">
    <source>
        <dbReference type="ARBA" id="ARBA00022833"/>
    </source>
</evidence>
<keyword evidence="5 6" id="KW-0482">Metalloprotease</keyword>
<evidence type="ECO:0000256" key="3">
    <source>
        <dbReference type="ARBA" id="ARBA00022801"/>
    </source>
</evidence>
<dbReference type="Gene3D" id="3.30.2010.10">
    <property type="entry name" value="Metalloproteases ('zincins'), catalytic domain"/>
    <property type="match status" value="1"/>
</dbReference>
<evidence type="ECO:0000313" key="10">
    <source>
        <dbReference type="Proteomes" id="UP000189677"/>
    </source>
</evidence>
<sequence>MTLVLAVVVLTLLLPWGAAAATLRVAALLPPREACVALTAATALLAGGTVSALIGLFHVPFLASLERIPLSQSAAEWPATVPVAVVAGAVLAVQTVLLLRRWYEHRSLLARGWASTGDAVPDGDLLVVPGSAPQAFALPGLRKRSGRIVVTTGMLGVLGPAEREVLLGHERAHLAGRHHLLSVTAYLSAAVHPALRPLHRALDFHLERWADETAAESVGNRRLAASAIARAALAGADAEGGDGRRGPLLSVGTGPVPQRVQALLRPAMVRPRTRGARAALAGLVTAVAVSALLGLILAYGLHEYVELAAEDVRAR</sequence>
<dbReference type="PANTHER" id="PTHR34978:SF3">
    <property type="entry name" value="SLR0241 PROTEIN"/>
    <property type="match status" value="1"/>
</dbReference>
<comment type="cofactor">
    <cofactor evidence="6">
        <name>Zn(2+)</name>
        <dbReference type="ChEBI" id="CHEBI:29105"/>
    </cofactor>
    <text evidence="6">Binds 1 zinc ion per subunit.</text>
</comment>
<evidence type="ECO:0000256" key="2">
    <source>
        <dbReference type="ARBA" id="ARBA00022723"/>
    </source>
</evidence>
<dbReference type="GO" id="GO:0046872">
    <property type="term" value="F:metal ion binding"/>
    <property type="evidence" value="ECO:0007669"/>
    <property type="project" value="UniProtKB-KW"/>
</dbReference>
<evidence type="ECO:0000256" key="7">
    <source>
        <dbReference type="SAM" id="Phobius"/>
    </source>
</evidence>
<evidence type="ECO:0000256" key="1">
    <source>
        <dbReference type="ARBA" id="ARBA00022670"/>
    </source>
</evidence>
<evidence type="ECO:0000313" key="9">
    <source>
        <dbReference type="EMBL" id="AQU65992.1"/>
    </source>
</evidence>
<dbReference type="PANTHER" id="PTHR34978">
    <property type="entry name" value="POSSIBLE SENSOR-TRANSDUCER PROTEIN BLAR"/>
    <property type="match status" value="1"/>
</dbReference>
<dbReference type="KEGG" id="snw:BBN63_06760"/>
<dbReference type="EMBL" id="CP018047">
    <property type="protein sequence ID" value="AQU65992.1"/>
    <property type="molecule type" value="Genomic_DNA"/>
</dbReference>
<keyword evidence="7" id="KW-1133">Transmembrane helix</keyword>
<reference evidence="9 10" key="1">
    <citation type="submission" date="2016-11" db="EMBL/GenBank/DDBJ databases">
        <title>Complete genome sequence of Streptomyces niveus SCSIO 3406.</title>
        <authorList>
            <person name="Zhu Q."/>
            <person name="Cheng W."/>
            <person name="Song Y."/>
            <person name="Li Q."/>
            <person name="Ju J."/>
        </authorList>
    </citation>
    <scope>NUCLEOTIDE SEQUENCE [LARGE SCALE GENOMIC DNA]</scope>
    <source>
        <strain evidence="9 10">SCSIO 3406</strain>
    </source>
</reference>
<dbReference type="CDD" id="cd07326">
    <property type="entry name" value="M56_BlaR1_MecR1_like"/>
    <property type="match status" value="1"/>
</dbReference>
<keyword evidence="2" id="KW-0479">Metal-binding</keyword>
<keyword evidence="3 6" id="KW-0378">Hydrolase</keyword>
<keyword evidence="1 6" id="KW-0645">Protease</keyword>
<dbReference type="AlphaFoldDB" id="A0A1U9QP01"/>
<comment type="similarity">
    <text evidence="6">Belongs to the peptidase M48 family.</text>
</comment>
<name>A0A1U9QP01_STRNV</name>
<dbReference type="RefSeq" id="WP_078074520.1">
    <property type="nucleotide sequence ID" value="NZ_CP018047.1"/>
</dbReference>
<feature type="transmembrane region" description="Helical" evidence="7">
    <location>
        <begin position="79"/>
        <end position="99"/>
    </location>
</feature>
<protein>
    <recommendedName>
        <fullName evidence="8">Peptidase M48 domain-containing protein</fullName>
    </recommendedName>
</protein>
<proteinExistence type="inferred from homology"/>
<keyword evidence="10" id="KW-1185">Reference proteome</keyword>
<dbReference type="GO" id="GO:0004222">
    <property type="term" value="F:metalloendopeptidase activity"/>
    <property type="evidence" value="ECO:0007669"/>
    <property type="project" value="InterPro"/>
</dbReference>
<accession>A0A1U9QP01</accession>
<dbReference type="OrthoDB" id="9785340at2"/>